<feature type="domain" description="RNase H type-1" evidence="1">
    <location>
        <begin position="91"/>
        <end position="182"/>
    </location>
</feature>
<proteinExistence type="predicted"/>
<evidence type="ECO:0000313" key="3">
    <source>
        <dbReference type="Proteomes" id="UP000299102"/>
    </source>
</evidence>
<evidence type="ECO:0000313" key="2">
    <source>
        <dbReference type="EMBL" id="GBP15240.1"/>
    </source>
</evidence>
<dbReference type="InterPro" id="IPR036397">
    <property type="entry name" value="RNaseH_sf"/>
</dbReference>
<keyword evidence="3" id="KW-1185">Reference proteome</keyword>
<dbReference type="SUPFAM" id="SSF53098">
    <property type="entry name" value="Ribonuclease H-like"/>
    <property type="match status" value="1"/>
</dbReference>
<comment type="caution">
    <text evidence="2">The sequence shown here is derived from an EMBL/GenBank/DDBJ whole genome shotgun (WGS) entry which is preliminary data.</text>
</comment>
<dbReference type="InterPro" id="IPR002156">
    <property type="entry name" value="RNaseH_domain"/>
</dbReference>
<dbReference type="Pfam" id="PF00075">
    <property type="entry name" value="RNase_H"/>
    <property type="match status" value="1"/>
</dbReference>
<protein>
    <recommendedName>
        <fullName evidence="1">RNase H type-1 domain-containing protein</fullName>
    </recommendedName>
</protein>
<dbReference type="InterPro" id="IPR012337">
    <property type="entry name" value="RNaseH-like_sf"/>
</dbReference>
<dbReference type="GO" id="GO:0004523">
    <property type="term" value="F:RNA-DNA hybrid ribonuclease activity"/>
    <property type="evidence" value="ECO:0007669"/>
    <property type="project" value="InterPro"/>
</dbReference>
<dbReference type="EMBL" id="BGZK01000070">
    <property type="protein sequence ID" value="GBP15240.1"/>
    <property type="molecule type" value="Genomic_DNA"/>
</dbReference>
<dbReference type="Proteomes" id="UP000299102">
    <property type="component" value="Unassembled WGS sequence"/>
</dbReference>
<accession>A0A4C1TN86</accession>
<name>A0A4C1TN86_EUMVA</name>
<reference evidence="2 3" key="1">
    <citation type="journal article" date="2019" name="Commun. Biol.">
        <title>The bagworm genome reveals a unique fibroin gene that provides high tensile strength.</title>
        <authorList>
            <person name="Kono N."/>
            <person name="Nakamura H."/>
            <person name="Ohtoshi R."/>
            <person name="Tomita M."/>
            <person name="Numata K."/>
            <person name="Arakawa K."/>
        </authorList>
    </citation>
    <scope>NUCLEOTIDE SEQUENCE [LARGE SCALE GENOMIC DNA]</scope>
</reference>
<gene>
    <name evidence="2" type="ORF">EVAR_92241_1</name>
</gene>
<dbReference type="Gene3D" id="3.30.420.10">
    <property type="entry name" value="Ribonuclease H-like superfamily/Ribonuclease H"/>
    <property type="match status" value="1"/>
</dbReference>
<organism evidence="2 3">
    <name type="scientific">Eumeta variegata</name>
    <name type="common">Bagworm moth</name>
    <name type="synonym">Eumeta japonica</name>
    <dbReference type="NCBI Taxonomy" id="151549"/>
    <lineage>
        <taxon>Eukaryota</taxon>
        <taxon>Metazoa</taxon>
        <taxon>Ecdysozoa</taxon>
        <taxon>Arthropoda</taxon>
        <taxon>Hexapoda</taxon>
        <taxon>Insecta</taxon>
        <taxon>Pterygota</taxon>
        <taxon>Neoptera</taxon>
        <taxon>Endopterygota</taxon>
        <taxon>Lepidoptera</taxon>
        <taxon>Glossata</taxon>
        <taxon>Ditrysia</taxon>
        <taxon>Tineoidea</taxon>
        <taxon>Psychidae</taxon>
        <taxon>Oiketicinae</taxon>
        <taxon>Eumeta</taxon>
    </lineage>
</organism>
<sequence length="201" mass="22958">MLDAVHRSITLKECRAHHTVSLHSVLILSGLLPLDIRAREGAWLFEVKRGKDLGDTFVGRELEKPVYFGELPHPARVPEMGYESVENLDSQALDRLAVVGLHIYTDRSRIEGKVGAVLTEWRDREETWYSMLRFDPFFQAHDARLDISEFVAEGRAFRLFWVRAHAEIAGNEHADKLSRRAALTKIQQQTMTSLCSSTQKT</sequence>
<evidence type="ECO:0000259" key="1">
    <source>
        <dbReference type="Pfam" id="PF00075"/>
    </source>
</evidence>
<dbReference type="AlphaFoldDB" id="A0A4C1TN86"/>
<dbReference type="GO" id="GO:0003676">
    <property type="term" value="F:nucleic acid binding"/>
    <property type="evidence" value="ECO:0007669"/>
    <property type="project" value="InterPro"/>
</dbReference>